<accession>A0A0W8G6H0</accession>
<evidence type="ECO:0000256" key="4">
    <source>
        <dbReference type="ARBA" id="ARBA00022679"/>
    </source>
</evidence>
<dbReference type="GO" id="GO:0009086">
    <property type="term" value="P:methionine biosynthetic process"/>
    <property type="evidence" value="ECO:0007669"/>
    <property type="project" value="UniProtKB-KW"/>
</dbReference>
<dbReference type="PANTHER" id="PTHR32268:SF11">
    <property type="entry name" value="HOMOSERINE O-ACETYLTRANSFERASE"/>
    <property type="match status" value="1"/>
</dbReference>
<dbReference type="PANTHER" id="PTHR32268">
    <property type="entry name" value="HOMOSERINE O-ACETYLTRANSFERASE"/>
    <property type="match status" value="1"/>
</dbReference>
<dbReference type="EC" id="2.3.1.31" evidence="8"/>
<organism evidence="8">
    <name type="scientific">hydrocarbon metagenome</name>
    <dbReference type="NCBI Taxonomy" id="938273"/>
    <lineage>
        <taxon>unclassified sequences</taxon>
        <taxon>metagenomes</taxon>
        <taxon>ecological metagenomes</taxon>
    </lineage>
</organism>
<evidence type="ECO:0000256" key="2">
    <source>
        <dbReference type="ARBA" id="ARBA00022490"/>
    </source>
</evidence>
<dbReference type="AlphaFoldDB" id="A0A0W8G6H0"/>
<dbReference type="NCBIfam" id="TIGR01392">
    <property type="entry name" value="homoserO_Ac_trn"/>
    <property type="match status" value="1"/>
</dbReference>
<dbReference type="PIRSF" id="PIRSF000443">
    <property type="entry name" value="Homoser_Ac_trans"/>
    <property type="match status" value="1"/>
</dbReference>
<evidence type="ECO:0000256" key="3">
    <source>
        <dbReference type="ARBA" id="ARBA00022605"/>
    </source>
</evidence>
<dbReference type="InterPro" id="IPR000073">
    <property type="entry name" value="AB_hydrolase_1"/>
</dbReference>
<dbReference type="GO" id="GO:0004414">
    <property type="term" value="F:homoserine O-acetyltransferase activity"/>
    <property type="evidence" value="ECO:0007669"/>
    <property type="project" value="UniProtKB-EC"/>
</dbReference>
<reference evidence="8" key="1">
    <citation type="journal article" date="2015" name="Proc. Natl. Acad. Sci. U.S.A.">
        <title>Networks of energetic and metabolic interactions define dynamics in microbial communities.</title>
        <authorList>
            <person name="Embree M."/>
            <person name="Liu J.K."/>
            <person name="Al-Bassam M.M."/>
            <person name="Zengler K."/>
        </authorList>
    </citation>
    <scope>NUCLEOTIDE SEQUENCE</scope>
</reference>
<dbReference type="NCBIfam" id="NF001209">
    <property type="entry name" value="PRK00175.1"/>
    <property type="match status" value="1"/>
</dbReference>
<dbReference type="FunFam" id="1.10.1740.110:FF:000001">
    <property type="entry name" value="Homoserine O-acetyltransferase"/>
    <property type="match status" value="1"/>
</dbReference>
<keyword evidence="2" id="KW-0963">Cytoplasm</keyword>
<evidence type="ECO:0000256" key="1">
    <source>
        <dbReference type="ARBA" id="ARBA00011738"/>
    </source>
</evidence>
<dbReference type="EMBL" id="LNQE01000186">
    <property type="protein sequence ID" value="KUG28735.1"/>
    <property type="molecule type" value="Genomic_DNA"/>
</dbReference>
<keyword evidence="5" id="KW-0486">Methionine biosynthesis</keyword>
<dbReference type="Pfam" id="PF00561">
    <property type="entry name" value="Abhydrolase_1"/>
    <property type="match status" value="1"/>
</dbReference>
<evidence type="ECO:0000259" key="7">
    <source>
        <dbReference type="Pfam" id="PF00561"/>
    </source>
</evidence>
<protein>
    <submittedName>
        <fullName evidence="8">Homoserine o-acetyltransferase</fullName>
        <ecNumber evidence="8">2.3.1.31</ecNumber>
    </submittedName>
</protein>
<dbReference type="Gene3D" id="1.10.1740.110">
    <property type="match status" value="1"/>
</dbReference>
<dbReference type="SUPFAM" id="SSF53474">
    <property type="entry name" value="alpha/beta-Hydrolases"/>
    <property type="match status" value="1"/>
</dbReference>
<comment type="subunit">
    <text evidence="1">Homodimer.</text>
</comment>
<feature type="domain" description="AB hydrolase-1" evidence="7">
    <location>
        <begin position="78"/>
        <end position="388"/>
    </location>
</feature>
<dbReference type="Gene3D" id="3.40.50.1820">
    <property type="entry name" value="alpha/beta hydrolase"/>
    <property type="match status" value="1"/>
</dbReference>
<dbReference type="GO" id="GO:0009092">
    <property type="term" value="P:homoserine metabolic process"/>
    <property type="evidence" value="ECO:0007669"/>
    <property type="project" value="TreeGrafter"/>
</dbReference>
<keyword evidence="6 8" id="KW-0012">Acyltransferase</keyword>
<dbReference type="InterPro" id="IPR029058">
    <property type="entry name" value="AB_hydrolase_fold"/>
</dbReference>
<evidence type="ECO:0000313" key="8">
    <source>
        <dbReference type="EMBL" id="KUG28735.1"/>
    </source>
</evidence>
<sequence length="417" mass="45260">MTIPRFGVMKSHAGQGVARTVSEYVEQTTPGGSVGLVEKKFFTFADPPHPLTVESGLCLGPVTLAYETYGTLSPQKDNAVLVLHALTGDSHAAGYYDKADPKPGWWDGMIGPGKGIDTDRYFVICSNVLGGCMGTTGPGSVNPATNAPYGLEFPVVTIGDMVAAQKALVDHLGIARLLAVVGGSMGGMQVLEWSVRYPDMVRGAVSLASTTKHSALAIAFNEVARQAIMADPNWRNGDYYGHPEKPDTGLAVARMIGHITYLSDEAMRAKFDRKLQNRCDISFNFEADFQVESYLRHQGRKFVDRFDANSFLYVTKAADYFNLENSHGNGSAVSAFAKATCAYLVVSFTSDWLYPTYQSKAMVQAMKKNGLDVSFVEIKADWGHDAFLLQNPRLSAIIEGFLDRMRQAARAGTPHGG</sequence>
<name>A0A0W8G6H0_9ZZZZ</name>
<evidence type="ECO:0000256" key="6">
    <source>
        <dbReference type="ARBA" id="ARBA00023315"/>
    </source>
</evidence>
<proteinExistence type="inferred from homology"/>
<keyword evidence="4 8" id="KW-0808">Transferase</keyword>
<evidence type="ECO:0000256" key="5">
    <source>
        <dbReference type="ARBA" id="ARBA00023167"/>
    </source>
</evidence>
<gene>
    <name evidence="8" type="ORF">ASZ90_001385</name>
</gene>
<comment type="caution">
    <text evidence="8">The sequence shown here is derived from an EMBL/GenBank/DDBJ whole genome shotgun (WGS) entry which is preliminary data.</text>
</comment>
<dbReference type="HAMAP" id="MF_00296">
    <property type="entry name" value="MetX_acyltransf"/>
    <property type="match status" value="1"/>
</dbReference>
<dbReference type="InterPro" id="IPR008220">
    <property type="entry name" value="HAT_MetX-like"/>
</dbReference>
<keyword evidence="3" id="KW-0028">Amino-acid biosynthesis</keyword>